<keyword evidence="2" id="KW-1185">Reference proteome</keyword>
<reference evidence="1" key="1">
    <citation type="thesis" date="2020" institute="ProQuest LLC" country="789 East Eisenhower Parkway, Ann Arbor, MI, USA">
        <title>Comparative Genomics and Chromosome Evolution.</title>
        <authorList>
            <person name="Mudd A.B."/>
        </authorList>
    </citation>
    <scope>NUCLEOTIDE SEQUENCE</scope>
    <source>
        <strain evidence="1">237g6f4</strain>
        <tissue evidence="1">Blood</tissue>
    </source>
</reference>
<accession>A0AAV6Z0K0</accession>
<organism evidence="1 2">
    <name type="scientific">Engystomops pustulosus</name>
    <name type="common">Tungara frog</name>
    <name type="synonym">Physalaemus pustulosus</name>
    <dbReference type="NCBI Taxonomy" id="76066"/>
    <lineage>
        <taxon>Eukaryota</taxon>
        <taxon>Metazoa</taxon>
        <taxon>Chordata</taxon>
        <taxon>Craniata</taxon>
        <taxon>Vertebrata</taxon>
        <taxon>Euteleostomi</taxon>
        <taxon>Amphibia</taxon>
        <taxon>Batrachia</taxon>
        <taxon>Anura</taxon>
        <taxon>Neobatrachia</taxon>
        <taxon>Hyloidea</taxon>
        <taxon>Leptodactylidae</taxon>
        <taxon>Leiuperinae</taxon>
        <taxon>Engystomops</taxon>
    </lineage>
</organism>
<dbReference type="AlphaFoldDB" id="A0AAV6Z0K0"/>
<protein>
    <recommendedName>
        <fullName evidence="3">Secreted protein</fullName>
    </recommendedName>
</protein>
<name>A0AAV6Z0K0_ENGPU</name>
<proteinExistence type="predicted"/>
<sequence length="87" mass="10109">MKFPLMFVINPAVLPVCRTMKYTSHNQVDIDGHVRSYKDSDGLSEVSIWIRQSRAERPLHQSTFSFHPLRQRFHLLKSVLSPFSVVP</sequence>
<dbReference type="EMBL" id="WNYA01014377">
    <property type="protein sequence ID" value="KAG8539518.1"/>
    <property type="molecule type" value="Genomic_DNA"/>
</dbReference>
<comment type="caution">
    <text evidence="1">The sequence shown here is derived from an EMBL/GenBank/DDBJ whole genome shotgun (WGS) entry which is preliminary data.</text>
</comment>
<gene>
    <name evidence="1" type="ORF">GDO81_020804</name>
</gene>
<evidence type="ECO:0000313" key="2">
    <source>
        <dbReference type="Proteomes" id="UP000824782"/>
    </source>
</evidence>
<dbReference type="Proteomes" id="UP000824782">
    <property type="component" value="Unassembled WGS sequence"/>
</dbReference>
<evidence type="ECO:0000313" key="1">
    <source>
        <dbReference type="EMBL" id="KAG8539518.1"/>
    </source>
</evidence>
<evidence type="ECO:0008006" key="3">
    <source>
        <dbReference type="Google" id="ProtNLM"/>
    </source>
</evidence>